<sequence>MKSTMADVAAAAGVSPMTVSNCYKHPHKVHAETREKVLATAAALGYVPNLIASSLASGHNRTITAVVPSLSNSSFARTLEGLGDFLESQRYELLLAVAEDPQRETQVIRGILGRRPAGIVLTGGEHTQETIRLIQQSGVPVVETWLSSAPSIDMAVGFSLSDAAYDMTRLVIDKGLRHIGWAGHNLPDSQRYLQRQQGFQKAMEEAGLRSDLIHLTAESEGFAGGRLAIEALLKKERRLQALCCVTDVVAAGALFECARRGWKVPARFAVAGYGDYQIAAEVPPGLTSVKTNGAGIGRAAGELLVQKIETGQVDDRVRRVPYEIIVRGSV</sequence>
<dbReference type="SUPFAM" id="SSF53822">
    <property type="entry name" value="Periplasmic binding protein-like I"/>
    <property type="match status" value="1"/>
</dbReference>
<evidence type="ECO:0000313" key="5">
    <source>
        <dbReference type="EMBL" id="NYE82339.1"/>
    </source>
</evidence>
<dbReference type="EMBL" id="JACBYR010000001">
    <property type="protein sequence ID" value="NYE82339.1"/>
    <property type="molecule type" value="Genomic_DNA"/>
</dbReference>
<accession>A0A7Y9IU53</accession>
<dbReference type="InterPro" id="IPR046335">
    <property type="entry name" value="LacI/GalR-like_sensor"/>
</dbReference>
<evidence type="ECO:0000313" key="6">
    <source>
        <dbReference type="Proteomes" id="UP000542125"/>
    </source>
</evidence>
<dbReference type="GO" id="GO:0000976">
    <property type="term" value="F:transcription cis-regulatory region binding"/>
    <property type="evidence" value="ECO:0007669"/>
    <property type="project" value="TreeGrafter"/>
</dbReference>
<dbReference type="Proteomes" id="UP000542125">
    <property type="component" value="Unassembled WGS sequence"/>
</dbReference>
<dbReference type="Pfam" id="PF13377">
    <property type="entry name" value="Peripla_BP_3"/>
    <property type="match status" value="1"/>
</dbReference>
<evidence type="ECO:0000256" key="2">
    <source>
        <dbReference type="ARBA" id="ARBA00023125"/>
    </source>
</evidence>
<dbReference type="CDD" id="cd01575">
    <property type="entry name" value="PBP1_GntR"/>
    <property type="match status" value="1"/>
</dbReference>
<reference evidence="5 6" key="1">
    <citation type="submission" date="2020-07" db="EMBL/GenBank/DDBJ databases">
        <title>Genomic Encyclopedia of Type Strains, Phase IV (KMG-V): Genome sequencing to study the core and pangenomes of soil and plant-associated prokaryotes.</title>
        <authorList>
            <person name="Whitman W."/>
        </authorList>
    </citation>
    <scope>NUCLEOTIDE SEQUENCE [LARGE SCALE GENOMIC DNA]</scope>
    <source>
        <strain evidence="5 6">SAS40</strain>
    </source>
</reference>
<evidence type="ECO:0000259" key="4">
    <source>
        <dbReference type="PROSITE" id="PS50932"/>
    </source>
</evidence>
<name>A0A7Y9IU53_9BURK</name>
<dbReference type="Gene3D" id="3.40.50.2300">
    <property type="match status" value="2"/>
</dbReference>
<gene>
    <name evidence="5" type="ORF">FHW18_001610</name>
</gene>
<dbReference type="CDD" id="cd01392">
    <property type="entry name" value="HTH_LacI"/>
    <property type="match status" value="1"/>
</dbReference>
<keyword evidence="2" id="KW-0238">DNA-binding</keyword>
<organism evidence="5 6">
    <name type="scientific">Pigmentiphaga litoralis</name>
    <dbReference type="NCBI Taxonomy" id="516702"/>
    <lineage>
        <taxon>Bacteria</taxon>
        <taxon>Pseudomonadati</taxon>
        <taxon>Pseudomonadota</taxon>
        <taxon>Betaproteobacteria</taxon>
        <taxon>Burkholderiales</taxon>
        <taxon>Alcaligenaceae</taxon>
        <taxon>Pigmentiphaga</taxon>
    </lineage>
</organism>
<protein>
    <submittedName>
        <fullName evidence="5">LacI family gluconate utilization system Gnt-I transcriptional repressor</fullName>
    </submittedName>
</protein>
<proteinExistence type="predicted"/>
<evidence type="ECO:0000256" key="3">
    <source>
        <dbReference type="ARBA" id="ARBA00023163"/>
    </source>
</evidence>
<comment type="caution">
    <text evidence="5">The sequence shown here is derived from an EMBL/GenBank/DDBJ whole genome shotgun (WGS) entry which is preliminary data.</text>
</comment>
<dbReference type="PANTHER" id="PTHR30146">
    <property type="entry name" value="LACI-RELATED TRANSCRIPTIONAL REPRESSOR"/>
    <property type="match status" value="1"/>
</dbReference>
<evidence type="ECO:0000256" key="1">
    <source>
        <dbReference type="ARBA" id="ARBA00023015"/>
    </source>
</evidence>
<dbReference type="Pfam" id="PF00356">
    <property type="entry name" value="LacI"/>
    <property type="match status" value="1"/>
</dbReference>
<dbReference type="SMART" id="SM00354">
    <property type="entry name" value="HTH_LACI"/>
    <property type="match status" value="1"/>
</dbReference>
<dbReference type="GO" id="GO:0003700">
    <property type="term" value="F:DNA-binding transcription factor activity"/>
    <property type="evidence" value="ECO:0007669"/>
    <property type="project" value="TreeGrafter"/>
</dbReference>
<dbReference type="SUPFAM" id="SSF47413">
    <property type="entry name" value="lambda repressor-like DNA-binding domains"/>
    <property type="match status" value="1"/>
</dbReference>
<dbReference type="InterPro" id="IPR000843">
    <property type="entry name" value="HTH_LacI"/>
</dbReference>
<dbReference type="PROSITE" id="PS50932">
    <property type="entry name" value="HTH_LACI_2"/>
    <property type="match status" value="1"/>
</dbReference>
<dbReference type="Gene3D" id="1.10.260.40">
    <property type="entry name" value="lambda repressor-like DNA-binding domains"/>
    <property type="match status" value="1"/>
</dbReference>
<dbReference type="PANTHER" id="PTHR30146:SF33">
    <property type="entry name" value="TRANSCRIPTIONAL REGULATOR"/>
    <property type="match status" value="1"/>
</dbReference>
<dbReference type="InterPro" id="IPR028082">
    <property type="entry name" value="Peripla_BP_I"/>
</dbReference>
<dbReference type="AlphaFoldDB" id="A0A7Y9IU53"/>
<keyword evidence="3" id="KW-0804">Transcription</keyword>
<dbReference type="InterPro" id="IPR010982">
    <property type="entry name" value="Lambda_DNA-bd_dom_sf"/>
</dbReference>
<dbReference type="RefSeq" id="WP_179585134.1">
    <property type="nucleotide sequence ID" value="NZ_JACBYR010000001.1"/>
</dbReference>
<feature type="domain" description="HTH lacI-type" evidence="4">
    <location>
        <begin position="3"/>
        <end position="57"/>
    </location>
</feature>
<keyword evidence="1" id="KW-0805">Transcription regulation</keyword>
<keyword evidence="6" id="KW-1185">Reference proteome</keyword>